<reference evidence="2 3" key="1">
    <citation type="submission" date="2021-03" db="EMBL/GenBank/DDBJ databases">
        <title>Sequencing the genomes of 1000 actinobacteria strains.</title>
        <authorList>
            <person name="Klenk H.-P."/>
        </authorList>
    </citation>
    <scope>NUCLEOTIDE SEQUENCE [LARGE SCALE GENOMIC DNA]</scope>
    <source>
        <strain evidence="2 3">DSM 24221</strain>
    </source>
</reference>
<keyword evidence="1" id="KW-0732">Signal</keyword>
<name>A0ABS4ZJ50_9MICO</name>
<feature type="chain" id="PRO_5045088991" evidence="1">
    <location>
        <begin position="23"/>
        <end position="99"/>
    </location>
</feature>
<gene>
    <name evidence="2" type="ORF">JOF34_001909</name>
</gene>
<evidence type="ECO:0000313" key="2">
    <source>
        <dbReference type="EMBL" id="MBP2437323.1"/>
    </source>
</evidence>
<dbReference type="RefSeq" id="WP_165134267.1">
    <property type="nucleotide sequence ID" value="NZ_CP049253.1"/>
</dbReference>
<sequence length="99" mass="10338">MTTIRRIAATIGALALIPAGLAACSGGGSQSVADGMPEMPDFEELDLNDPEDMAQFEESTQAMGEWSAVIDENAVEFEAIAAEVDAASAQLNELCGIEF</sequence>
<dbReference type="Proteomes" id="UP001519362">
    <property type="component" value="Unassembled WGS sequence"/>
</dbReference>
<feature type="signal peptide" evidence="1">
    <location>
        <begin position="1"/>
        <end position="22"/>
    </location>
</feature>
<evidence type="ECO:0000256" key="1">
    <source>
        <dbReference type="SAM" id="SignalP"/>
    </source>
</evidence>
<accession>A0ABS4ZJ50</accession>
<keyword evidence="3" id="KW-1185">Reference proteome</keyword>
<comment type="caution">
    <text evidence="2">The sequence shown here is derived from an EMBL/GenBank/DDBJ whole genome shotgun (WGS) entry which is preliminary data.</text>
</comment>
<evidence type="ECO:0000313" key="3">
    <source>
        <dbReference type="Proteomes" id="UP001519362"/>
    </source>
</evidence>
<dbReference type="EMBL" id="JAGIOL010000001">
    <property type="protein sequence ID" value="MBP2437323.1"/>
    <property type="molecule type" value="Genomic_DNA"/>
</dbReference>
<organism evidence="2 3">
    <name type="scientific">Microbacterium amylolyticum</name>
    <dbReference type="NCBI Taxonomy" id="936337"/>
    <lineage>
        <taxon>Bacteria</taxon>
        <taxon>Bacillati</taxon>
        <taxon>Actinomycetota</taxon>
        <taxon>Actinomycetes</taxon>
        <taxon>Micrococcales</taxon>
        <taxon>Microbacteriaceae</taxon>
        <taxon>Microbacterium</taxon>
    </lineage>
</organism>
<dbReference type="PROSITE" id="PS51257">
    <property type="entry name" value="PROKAR_LIPOPROTEIN"/>
    <property type="match status" value="1"/>
</dbReference>
<proteinExistence type="predicted"/>
<protein>
    <submittedName>
        <fullName evidence="2">Methyl-accepting chemotaxis protein</fullName>
    </submittedName>
</protein>